<name>A0A5B0NJF5_PUCGR</name>
<proteinExistence type="predicted"/>
<feature type="compositionally biased region" description="Polar residues" evidence="1">
    <location>
        <begin position="65"/>
        <end position="79"/>
    </location>
</feature>
<feature type="region of interest" description="Disordered" evidence="1">
    <location>
        <begin position="39"/>
        <end position="79"/>
    </location>
</feature>
<feature type="compositionally biased region" description="Polar residues" evidence="1">
    <location>
        <begin position="392"/>
        <end position="401"/>
    </location>
</feature>
<comment type="caution">
    <text evidence="2">The sequence shown here is derived from an EMBL/GenBank/DDBJ whole genome shotgun (WGS) entry which is preliminary data.</text>
</comment>
<organism evidence="2 3">
    <name type="scientific">Puccinia graminis f. sp. tritici</name>
    <dbReference type="NCBI Taxonomy" id="56615"/>
    <lineage>
        <taxon>Eukaryota</taxon>
        <taxon>Fungi</taxon>
        <taxon>Dikarya</taxon>
        <taxon>Basidiomycota</taxon>
        <taxon>Pucciniomycotina</taxon>
        <taxon>Pucciniomycetes</taxon>
        <taxon>Pucciniales</taxon>
        <taxon>Pucciniaceae</taxon>
        <taxon>Puccinia</taxon>
    </lineage>
</organism>
<feature type="compositionally biased region" description="Polar residues" evidence="1">
    <location>
        <begin position="40"/>
        <end position="50"/>
    </location>
</feature>
<feature type="region of interest" description="Disordered" evidence="1">
    <location>
        <begin position="188"/>
        <end position="217"/>
    </location>
</feature>
<dbReference type="Proteomes" id="UP000325313">
    <property type="component" value="Unassembled WGS sequence"/>
</dbReference>
<feature type="compositionally biased region" description="Polar residues" evidence="1">
    <location>
        <begin position="194"/>
        <end position="217"/>
    </location>
</feature>
<reference evidence="2 3" key="1">
    <citation type="submission" date="2019-05" db="EMBL/GenBank/DDBJ databases">
        <title>Emergence of the Ug99 lineage of the wheat stem rust pathogen through somatic hybridization.</title>
        <authorList>
            <person name="Li F."/>
            <person name="Upadhyaya N.M."/>
            <person name="Sperschneider J."/>
            <person name="Matny O."/>
            <person name="Nguyen-Phuc H."/>
            <person name="Mago R."/>
            <person name="Raley C."/>
            <person name="Miller M.E."/>
            <person name="Silverstein K.A.T."/>
            <person name="Henningsen E."/>
            <person name="Hirsch C.D."/>
            <person name="Visser B."/>
            <person name="Pretorius Z.A."/>
            <person name="Steffenson B.J."/>
            <person name="Schwessinger B."/>
            <person name="Dodds P.N."/>
            <person name="Figueroa M."/>
        </authorList>
    </citation>
    <scope>NUCLEOTIDE SEQUENCE [LARGE SCALE GENOMIC DNA]</scope>
    <source>
        <strain evidence="2 3">Ug99</strain>
    </source>
</reference>
<dbReference type="EMBL" id="VDEP01000408">
    <property type="protein sequence ID" value="KAA1088078.1"/>
    <property type="molecule type" value="Genomic_DNA"/>
</dbReference>
<gene>
    <name evidence="2" type="ORF">PGTUg99_027815</name>
</gene>
<evidence type="ECO:0000256" key="1">
    <source>
        <dbReference type="SAM" id="MobiDB-lite"/>
    </source>
</evidence>
<dbReference type="AlphaFoldDB" id="A0A5B0NJF5"/>
<accession>A0A5B0NJF5</accession>
<evidence type="ECO:0000313" key="2">
    <source>
        <dbReference type="EMBL" id="KAA1088078.1"/>
    </source>
</evidence>
<evidence type="ECO:0000313" key="3">
    <source>
        <dbReference type="Proteomes" id="UP000325313"/>
    </source>
</evidence>
<feature type="region of interest" description="Disordered" evidence="1">
    <location>
        <begin position="371"/>
        <end position="402"/>
    </location>
</feature>
<protein>
    <submittedName>
        <fullName evidence="2">Uncharacterized protein</fullName>
    </submittedName>
</protein>
<sequence>MTPRNRLALAHRFPKVSALVASLSGLKWAKKRSQVLLGSPEQTLRPSTASKFPKKLNSYHPAPKTNLSERSQLSSFNSEDPQDPIGLLLVSPSVPVNLQENSELIQRYLIILRLRKEEAERNYQPTPWEKLSEEEQLLLATYHAHIHQEEDLEQQIQFRSFLREIREKNSQLRRKKYLERMSTFETGVIRQERASPTPSVDTDNGSSDLPTNLTNQTSKVPSQLQQDLAAAKELQARVASLQMTTLARKEPATLIPETTEKNRSDPPPNTEKDMLMDVDEIESECSEATPKRPITPEIRVLSKEDQIKLRVKEHVSLWRQCQVATREGPTEKLRALLTTAQESQKALQKLIDNEEIESYVKGWNPWDEKKVHFPSPPKKNVMKFKRNDSGKRQSSTSTNFSDPAKWKKVTDLLQMASGLYQNV</sequence>